<feature type="signal peptide" evidence="7">
    <location>
        <begin position="1"/>
        <end position="21"/>
    </location>
</feature>
<keyword evidence="5" id="KW-0408">Iron</keyword>
<dbReference type="EMBL" id="CAICTM010000011">
    <property type="protein sequence ID" value="CAB9496898.1"/>
    <property type="molecule type" value="Genomic_DNA"/>
</dbReference>
<comment type="cofactor">
    <cofactor evidence="1">
        <name>Fe(2+)</name>
        <dbReference type="ChEBI" id="CHEBI:29033"/>
    </cofactor>
</comment>
<proteinExistence type="inferred from homology"/>
<feature type="chain" id="PRO_5040286107" evidence="7">
    <location>
        <begin position="22"/>
        <end position="667"/>
    </location>
</feature>
<dbReference type="InterPro" id="IPR004294">
    <property type="entry name" value="Carotenoid_Oase"/>
</dbReference>
<evidence type="ECO:0000256" key="3">
    <source>
        <dbReference type="ARBA" id="ARBA00022723"/>
    </source>
</evidence>
<dbReference type="GO" id="GO:0010436">
    <property type="term" value="F:carotenoid dioxygenase activity"/>
    <property type="evidence" value="ECO:0007669"/>
    <property type="project" value="TreeGrafter"/>
</dbReference>
<evidence type="ECO:0000256" key="7">
    <source>
        <dbReference type="SAM" id="SignalP"/>
    </source>
</evidence>
<dbReference type="GO" id="GO:0016121">
    <property type="term" value="P:carotene catabolic process"/>
    <property type="evidence" value="ECO:0007669"/>
    <property type="project" value="TreeGrafter"/>
</dbReference>
<feature type="compositionally biased region" description="Polar residues" evidence="6">
    <location>
        <begin position="41"/>
        <end position="52"/>
    </location>
</feature>
<comment type="caution">
    <text evidence="8">The sequence shown here is derived from an EMBL/GenBank/DDBJ whole genome shotgun (WGS) entry which is preliminary data.</text>
</comment>
<evidence type="ECO:0000256" key="4">
    <source>
        <dbReference type="ARBA" id="ARBA00023002"/>
    </source>
</evidence>
<evidence type="ECO:0000256" key="1">
    <source>
        <dbReference type="ARBA" id="ARBA00001954"/>
    </source>
</evidence>
<keyword evidence="4" id="KW-0560">Oxidoreductase</keyword>
<keyword evidence="7" id="KW-0732">Signal</keyword>
<protein>
    <submittedName>
        <fullName evidence="8">Apocarotenoid-15,15'-oxygenase</fullName>
    </submittedName>
</protein>
<feature type="compositionally biased region" description="Low complexity" evidence="6">
    <location>
        <begin position="53"/>
        <end position="79"/>
    </location>
</feature>
<sequence length="667" mass="72291">MIVPRIALLAAALTSTCSVVAFAPHTSTTCTIGRSQSRLSTTRASVSLDTPQNSEDVNTSSSSTSTNDNNNGAANNNNGPDMEAYSNGYATVFEELPYKECKPIDGKIPDDLIGTYFRSGPAMFTAGSIVPPKQSLVQPKTQPVPDGADMDRMVSHPFEGDGAILGVTFSAGATNTASTRFRFVRTAGFTNERKKGKRLYAAMDSTRELGPQAAMGLGNDLALPLYRHHLQPGLNKQRKNTSNSRAFYWGKRLITMWEGGLPYKLDGLALSTEGRSQLGGVLQETDPFGGKGVIDSKAQRALFYSVNQNPKSSDVTLYEFNENFRPVQEKGGKVQTSFSGFAMISDFGVTENYAVFVQPNTVANGMQYMFNKEPGKVVALEKGPSTLHLVARVTSSKPSKSFPIPTDGAAADAELQFCNAYEDDTGRVVLDAIRSDGSNLSGSSTAPKWPWASSLAQYTATTPKKSLWRYVVDPKSGVVEKELLSNLQCSFGVVNPAVSAQKHRYIYTTIGAMGSEVAPPQGIAKFDCETKETQTWMPNDNEFCGEPMFATRQGASQDEEDDGYILSVMYNGSAKESELIILAAKDIAAGPIARIPLGVAVPHGLFGCFTDAEEARWDGDTIDRRAKLADKMESKGNMWNEVKITAPVAGVRNWSRRLSQHDRCNGY</sequence>
<reference evidence="8" key="1">
    <citation type="submission" date="2020-06" db="EMBL/GenBank/DDBJ databases">
        <authorList>
            <consortium name="Plant Systems Biology data submission"/>
        </authorList>
    </citation>
    <scope>NUCLEOTIDE SEQUENCE</scope>
    <source>
        <strain evidence="8">D6</strain>
    </source>
</reference>
<dbReference type="AlphaFoldDB" id="A0A9N8GZY7"/>
<feature type="region of interest" description="Disordered" evidence="6">
    <location>
        <begin position="41"/>
        <end position="81"/>
    </location>
</feature>
<dbReference type="Proteomes" id="UP001153069">
    <property type="component" value="Unassembled WGS sequence"/>
</dbReference>
<evidence type="ECO:0000256" key="2">
    <source>
        <dbReference type="ARBA" id="ARBA00006787"/>
    </source>
</evidence>
<name>A0A9N8GZY7_9STRA</name>
<keyword evidence="9" id="KW-1185">Reference proteome</keyword>
<dbReference type="OrthoDB" id="407010at2759"/>
<organism evidence="8 9">
    <name type="scientific">Seminavis robusta</name>
    <dbReference type="NCBI Taxonomy" id="568900"/>
    <lineage>
        <taxon>Eukaryota</taxon>
        <taxon>Sar</taxon>
        <taxon>Stramenopiles</taxon>
        <taxon>Ochrophyta</taxon>
        <taxon>Bacillariophyta</taxon>
        <taxon>Bacillariophyceae</taxon>
        <taxon>Bacillariophycidae</taxon>
        <taxon>Naviculales</taxon>
        <taxon>Naviculaceae</taxon>
        <taxon>Seminavis</taxon>
    </lineage>
</organism>
<evidence type="ECO:0000256" key="5">
    <source>
        <dbReference type="ARBA" id="ARBA00023004"/>
    </source>
</evidence>
<comment type="similarity">
    <text evidence="2">Belongs to the carotenoid oxygenase family.</text>
</comment>
<evidence type="ECO:0000313" key="9">
    <source>
        <dbReference type="Proteomes" id="UP001153069"/>
    </source>
</evidence>
<evidence type="ECO:0000256" key="6">
    <source>
        <dbReference type="SAM" id="MobiDB-lite"/>
    </source>
</evidence>
<keyword evidence="3" id="KW-0479">Metal-binding</keyword>
<accession>A0A9N8GZY7</accession>
<dbReference type="GO" id="GO:0046872">
    <property type="term" value="F:metal ion binding"/>
    <property type="evidence" value="ECO:0007669"/>
    <property type="project" value="UniProtKB-KW"/>
</dbReference>
<gene>
    <name evidence="8" type="ORF">SEMRO_11_G008590.1</name>
</gene>
<dbReference type="PANTHER" id="PTHR10543">
    <property type="entry name" value="BETA-CAROTENE DIOXYGENASE"/>
    <property type="match status" value="1"/>
</dbReference>
<dbReference type="Pfam" id="PF03055">
    <property type="entry name" value="RPE65"/>
    <property type="match status" value="1"/>
</dbReference>
<evidence type="ECO:0000313" key="8">
    <source>
        <dbReference type="EMBL" id="CAB9496898.1"/>
    </source>
</evidence>
<dbReference type="PANTHER" id="PTHR10543:SF89">
    <property type="entry name" value="CAROTENOID 9,10(9',10')-CLEAVAGE DIOXYGENASE 1"/>
    <property type="match status" value="1"/>
</dbReference>